<evidence type="ECO:0000313" key="2">
    <source>
        <dbReference type="Proteomes" id="UP000662747"/>
    </source>
</evidence>
<organism evidence="1 2">
    <name type="scientific">Pyxidicoccus parkwayensis</name>
    <dbReference type="NCBI Taxonomy" id="2813578"/>
    <lineage>
        <taxon>Bacteria</taxon>
        <taxon>Pseudomonadati</taxon>
        <taxon>Myxococcota</taxon>
        <taxon>Myxococcia</taxon>
        <taxon>Myxococcales</taxon>
        <taxon>Cystobacterineae</taxon>
        <taxon>Myxococcaceae</taxon>
        <taxon>Pyxidicoccus</taxon>
    </lineage>
</organism>
<keyword evidence="2" id="KW-1185">Reference proteome</keyword>
<protein>
    <submittedName>
        <fullName evidence="1">Uncharacterized protein</fullName>
    </submittedName>
</protein>
<reference evidence="1 2" key="1">
    <citation type="submission" date="2021-02" db="EMBL/GenBank/DDBJ databases">
        <title>De Novo genome assembly of isolated myxobacteria.</title>
        <authorList>
            <person name="Stevens D.C."/>
        </authorList>
    </citation>
    <scope>NUCLEOTIDE SEQUENCE [LARGE SCALE GENOMIC DNA]</scope>
    <source>
        <strain evidence="2">SCPEA02</strain>
    </source>
</reference>
<gene>
    <name evidence="1" type="ORF">JY651_47800</name>
</gene>
<proteinExistence type="predicted"/>
<dbReference type="EMBL" id="CP071090">
    <property type="protein sequence ID" value="QSQ22725.1"/>
    <property type="molecule type" value="Genomic_DNA"/>
</dbReference>
<dbReference type="RefSeq" id="WP_206724301.1">
    <property type="nucleotide sequence ID" value="NZ_CP071090.1"/>
</dbReference>
<evidence type="ECO:0000313" key="1">
    <source>
        <dbReference type="EMBL" id="QSQ22725.1"/>
    </source>
</evidence>
<accession>A0ABX7NUZ0</accession>
<name>A0ABX7NUZ0_9BACT</name>
<sequence>MEALSPAEVVVRARSLLGLPASDEGSAWHVRRLDGKGAYFLVHVERRVACLDAVSGVLLASGDAVRPPVVIAREAALERASLVGAPTVELVWKPCVATLSMFDPLWSVALGERTVFVDQRGKVWPALPPAGPGGAGR</sequence>
<dbReference type="Proteomes" id="UP000662747">
    <property type="component" value="Chromosome"/>
</dbReference>